<evidence type="ECO:0008006" key="3">
    <source>
        <dbReference type="Google" id="ProtNLM"/>
    </source>
</evidence>
<reference evidence="1 2" key="1">
    <citation type="journal article" date="2019" name="Nat. Ecol. Evol.">
        <title>Megaphylogeny resolves global patterns of mushroom evolution.</title>
        <authorList>
            <person name="Varga T."/>
            <person name="Krizsan K."/>
            <person name="Foldi C."/>
            <person name="Dima B."/>
            <person name="Sanchez-Garcia M."/>
            <person name="Sanchez-Ramirez S."/>
            <person name="Szollosi G.J."/>
            <person name="Szarkandi J.G."/>
            <person name="Papp V."/>
            <person name="Albert L."/>
            <person name="Andreopoulos W."/>
            <person name="Angelini C."/>
            <person name="Antonin V."/>
            <person name="Barry K.W."/>
            <person name="Bougher N.L."/>
            <person name="Buchanan P."/>
            <person name="Buyck B."/>
            <person name="Bense V."/>
            <person name="Catcheside P."/>
            <person name="Chovatia M."/>
            <person name="Cooper J."/>
            <person name="Damon W."/>
            <person name="Desjardin D."/>
            <person name="Finy P."/>
            <person name="Geml J."/>
            <person name="Haridas S."/>
            <person name="Hughes K."/>
            <person name="Justo A."/>
            <person name="Karasinski D."/>
            <person name="Kautmanova I."/>
            <person name="Kiss B."/>
            <person name="Kocsube S."/>
            <person name="Kotiranta H."/>
            <person name="LaButti K.M."/>
            <person name="Lechner B.E."/>
            <person name="Liimatainen K."/>
            <person name="Lipzen A."/>
            <person name="Lukacs Z."/>
            <person name="Mihaltcheva S."/>
            <person name="Morgado L.N."/>
            <person name="Niskanen T."/>
            <person name="Noordeloos M.E."/>
            <person name="Ohm R.A."/>
            <person name="Ortiz-Santana B."/>
            <person name="Ovrebo C."/>
            <person name="Racz N."/>
            <person name="Riley R."/>
            <person name="Savchenko A."/>
            <person name="Shiryaev A."/>
            <person name="Soop K."/>
            <person name="Spirin V."/>
            <person name="Szebenyi C."/>
            <person name="Tomsovsky M."/>
            <person name="Tulloss R.E."/>
            <person name="Uehling J."/>
            <person name="Grigoriev I.V."/>
            <person name="Vagvolgyi C."/>
            <person name="Papp T."/>
            <person name="Martin F.M."/>
            <person name="Miettinen O."/>
            <person name="Hibbett D.S."/>
            <person name="Nagy L.G."/>
        </authorList>
    </citation>
    <scope>NUCLEOTIDE SEQUENCE [LARGE SCALE GENOMIC DNA]</scope>
    <source>
        <strain evidence="1 2">CBS 309.79</strain>
    </source>
</reference>
<protein>
    <recommendedName>
        <fullName evidence="3">F-box domain-containing protein</fullName>
    </recommendedName>
</protein>
<keyword evidence="2" id="KW-1185">Reference proteome</keyword>
<evidence type="ECO:0000313" key="2">
    <source>
        <dbReference type="Proteomes" id="UP000305067"/>
    </source>
</evidence>
<organism evidence="1 2">
    <name type="scientific">Pterulicium gracile</name>
    <dbReference type="NCBI Taxonomy" id="1884261"/>
    <lineage>
        <taxon>Eukaryota</taxon>
        <taxon>Fungi</taxon>
        <taxon>Dikarya</taxon>
        <taxon>Basidiomycota</taxon>
        <taxon>Agaricomycotina</taxon>
        <taxon>Agaricomycetes</taxon>
        <taxon>Agaricomycetidae</taxon>
        <taxon>Agaricales</taxon>
        <taxon>Pleurotineae</taxon>
        <taxon>Pterulaceae</taxon>
        <taxon>Pterulicium</taxon>
    </lineage>
</organism>
<dbReference type="EMBL" id="ML178850">
    <property type="protein sequence ID" value="TFK97158.1"/>
    <property type="molecule type" value="Genomic_DNA"/>
</dbReference>
<accession>A0A5C3QAE1</accession>
<sequence>MALVVGPHLRRSASHWPMLTPEIQIAIFELCSLASFGSPPRYTAPSEEDLEPYNVALPRVSREALAAEPTHSMHSRAAPVLLTHVCRAWRSRALGTPKLWKRFKVVMTSSARWDITPRVRVGFPVAAMEAQIARCGKFRDGAGGNIDVVLELPGVLRQQAEDLIGAAGVFGGLMNLLMVPEVVQRWKSLSVISTTRLL</sequence>
<dbReference type="AlphaFoldDB" id="A0A5C3QAE1"/>
<gene>
    <name evidence="1" type="ORF">BDV98DRAFT_596945</name>
</gene>
<dbReference type="OrthoDB" id="2269034at2759"/>
<dbReference type="Proteomes" id="UP000305067">
    <property type="component" value="Unassembled WGS sequence"/>
</dbReference>
<evidence type="ECO:0000313" key="1">
    <source>
        <dbReference type="EMBL" id="TFK97158.1"/>
    </source>
</evidence>
<name>A0A5C3QAE1_9AGAR</name>
<proteinExistence type="predicted"/>